<accession>A0A7X3LVN5</accession>
<comment type="similarity">
    <text evidence="2 6">Belongs to the bacterial solute-binding protein 9 family.</text>
</comment>
<dbReference type="AlphaFoldDB" id="A0A7X3LVN5"/>
<dbReference type="PROSITE" id="PS51318">
    <property type="entry name" value="TAT"/>
    <property type="match status" value="1"/>
</dbReference>
<dbReference type="PRINTS" id="PR00690">
    <property type="entry name" value="ADHESNFAMILY"/>
</dbReference>
<evidence type="ECO:0000256" key="6">
    <source>
        <dbReference type="RuleBase" id="RU003512"/>
    </source>
</evidence>
<protein>
    <submittedName>
        <fullName evidence="8">Zinc ABC transporter solute-binding protein</fullName>
    </submittedName>
</protein>
<evidence type="ECO:0000313" key="9">
    <source>
        <dbReference type="Proteomes" id="UP000433101"/>
    </source>
</evidence>
<proteinExistence type="inferred from homology"/>
<evidence type="ECO:0000256" key="3">
    <source>
        <dbReference type="ARBA" id="ARBA00022448"/>
    </source>
</evidence>
<dbReference type="EMBL" id="WUMV01000006">
    <property type="protein sequence ID" value="MXN65991.1"/>
    <property type="molecule type" value="Genomic_DNA"/>
</dbReference>
<reference evidence="8 9" key="1">
    <citation type="submission" date="2019-12" db="EMBL/GenBank/DDBJ databases">
        <authorList>
            <person name="Li M."/>
        </authorList>
    </citation>
    <scope>NUCLEOTIDE SEQUENCE [LARGE SCALE GENOMIC DNA]</scope>
    <source>
        <strain evidence="8 9">GBMRC 2046</strain>
    </source>
</reference>
<sequence>MVLGRRAFLGTLLAIASAAILAVSPVKAAEKLNIVTTVGMIGDAVQRIGGDRVEVTNLIGEGVDPHSYWQTRSDVVKMGRADAIFANGLYLEAQLEELLLKLKERKPVILAAEVIPVEERRASETYKDRFDPHVWMSPKLWRQVVVGIQASLGELDPEGKATFGENARVYLAEMDRLHAYASEVIASIPEEQRILVTAHDAFGYLGRDYGIEVLGVQGISTQSEAGLQRVEELVNLIVSRDVGAVFVESSVSERNVKALVEGAAAQGHEVKIGGQLFSDAMGAPGTYEGTYVGMIDHNVTRIALALGGDAPERGMDAKLGAGL</sequence>
<feature type="signal peptide" evidence="7">
    <location>
        <begin position="1"/>
        <end position="28"/>
    </location>
</feature>
<evidence type="ECO:0000256" key="7">
    <source>
        <dbReference type="SAM" id="SignalP"/>
    </source>
</evidence>
<gene>
    <name evidence="8" type="ORF">GR183_13845</name>
</gene>
<evidence type="ECO:0000256" key="5">
    <source>
        <dbReference type="ARBA" id="ARBA00022729"/>
    </source>
</evidence>
<keyword evidence="5 7" id="KW-0732">Signal</keyword>
<dbReference type="InterPro" id="IPR006127">
    <property type="entry name" value="ZnuA-like"/>
</dbReference>
<dbReference type="PANTHER" id="PTHR42953:SF1">
    <property type="entry name" value="METAL-BINDING PROTEIN HI_0362-RELATED"/>
    <property type="match status" value="1"/>
</dbReference>
<dbReference type="PANTHER" id="PTHR42953">
    <property type="entry name" value="HIGH-AFFINITY ZINC UPTAKE SYSTEM PROTEIN ZNUA-RELATED"/>
    <property type="match status" value="1"/>
</dbReference>
<dbReference type="InterPro" id="IPR006129">
    <property type="entry name" value="AdhesinB"/>
</dbReference>
<dbReference type="Proteomes" id="UP000433101">
    <property type="component" value="Unassembled WGS sequence"/>
</dbReference>
<feature type="chain" id="PRO_5031122969" evidence="7">
    <location>
        <begin position="29"/>
        <end position="323"/>
    </location>
</feature>
<dbReference type="Pfam" id="PF01297">
    <property type="entry name" value="ZnuA"/>
    <property type="match status" value="1"/>
</dbReference>
<dbReference type="GO" id="GO:0030001">
    <property type="term" value="P:metal ion transport"/>
    <property type="evidence" value="ECO:0007669"/>
    <property type="project" value="InterPro"/>
</dbReference>
<comment type="subcellular location">
    <subcellularLocation>
        <location evidence="1">Cell envelope</location>
    </subcellularLocation>
</comment>
<keyword evidence="9" id="KW-1185">Reference proteome</keyword>
<keyword evidence="4" id="KW-0479">Metal-binding</keyword>
<comment type="caution">
    <text evidence="8">The sequence shown here is derived from an EMBL/GenBank/DDBJ whole genome shotgun (WGS) entry which is preliminary data.</text>
</comment>
<dbReference type="GO" id="GO:0007155">
    <property type="term" value="P:cell adhesion"/>
    <property type="evidence" value="ECO:0007669"/>
    <property type="project" value="InterPro"/>
</dbReference>
<evidence type="ECO:0000256" key="1">
    <source>
        <dbReference type="ARBA" id="ARBA00004196"/>
    </source>
</evidence>
<dbReference type="PRINTS" id="PR00691">
    <property type="entry name" value="ADHESINB"/>
</dbReference>
<dbReference type="SUPFAM" id="SSF53807">
    <property type="entry name" value="Helical backbone' metal receptor"/>
    <property type="match status" value="1"/>
</dbReference>
<organism evidence="8 9">
    <name type="scientific">Stappia sediminis</name>
    <dbReference type="NCBI Taxonomy" id="2692190"/>
    <lineage>
        <taxon>Bacteria</taxon>
        <taxon>Pseudomonadati</taxon>
        <taxon>Pseudomonadota</taxon>
        <taxon>Alphaproteobacteria</taxon>
        <taxon>Hyphomicrobiales</taxon>
        <taxon>Stappiaceae</taxon>
        <taxon>Stappia</taxon>
    </lineage>
</organism>
<dbReference type="GO" id="GO:0030313">
    <property type="term" value="C:cell envelope"/>
    <property type="evidence" value="ECO:0007669"/>
    <property type="project" value="UniProtKB-SubCell"/>
</dbReference>
<evidence type="ECO:0000313" key="8">
    <source>
        <dbReference type="EMBL" id="MXN65991.1"/>
    </source>
</evidence>
<dbReference type="GO" id="GO:0046872">
    <property type="term" value="F:metal ion binding"/>
    <property type="evidence" value="ECO:0007669"/>
    <property type="project" value="UniProtKB-KW"/>
</dbReference>
<evidence type="ECO:0000256" key="2">
    <source>
        <dbReference type="ARBA" id="ARBA00011028"/>
    </source>
</evidence>
<dbReference type="InterPro" id="IPR006311">
    <property type="entry name" value="TAT_signal"/>
</dbReference>
<dbReference type="InterPro" id="IPR006128">
    <property type="entry name" value="Lipoprotein_PsaA-like"/>
</dbReference>
<evidence type="ECO:0000256" key="4">
    <source>
        <dbReference type="ARBA" id="ARBA00022723"/>
    </source>
</evidence>
<dbReference type="InterPro" id="IPR050492">
    <property type="entry name" value="Bact_metal-bind_prot9"/>
</dbReference>
<keyword evidence="3 6" id="KW-0813">Transport</keyword>
<dbReference type="Gene3D" id="3.40.50.1980">
    <property type="entry name" value="Nitrogenase molybdenum iron protein domain"/>
    <property type="match status" value="2"/>
</dbReference>
<name>A0A7X3LVN5_9HYPH</name>